<keyword evidence="1" id="KW-1133">Transmembrane helix</keyword>
<comment type="caution">
    <text evidence="2">The sequence shown here is derived from an EMBL/GenBank/DDBJ whole genome shotgun (WGS) entry which is preliminary data.</text>
</comment>
<organism evidence="2">
    <name type="scientific">termite gut metagenome</name>
    <dbReference type="NCBI Taxonomy" id="433724"/>
    <lineage>
        <taxon>unclassified sequences</taxon>
        <taxon>metagenomes</taxon>
        <taxon>organismal metagenomes</taxon>
    </lineage>
</organism>
<protein>
    <recommendedName>
        <fullName evidence="3">MotA/TolQ/ExbB proton channel domain-containing protein</fullName>
    </recommendedName>
</protein>
<feature type="transmembrane region" description="Helical" evidence="1">
    <location>
        <begin position="114"/>
        <end position="133"/>
    </location>
</feature>
<reference evidence="2" key="1">
    <citation type="submission" date="2019-03" db="EMBL/GenBank/DDBJ databases">
        <title>Single cell metagenomics reveals metabolic interactions within the superorganism composed of flagellate Streblomastix strix and complex community of Bacteroidetes bacteria on its surface.</title>
        <authorList>
            <person name="Treitli S.C."/>
            <person name="Kolisko M."/>
            <person name="Husnik F."/>
            <person name="Keeling P."/>
            <person name="Hampl V."/>
        </authorList>
    </citation>
    <scope>NUCLEOTIDE SEQUENCE</scope>
    <source>
        <strain evidence="2">STM</strain>
    </source>
</reference>
<feature type="transmembrane region" description="Helical" evidence="1">
    <location>
        <begin position="153"/>
        <end position="173"/>
    </location>
</feature>
<dbReference type="EMBL" id="SNRY01000613">
    <property type="protein sequence ID" value="KAA6338480.1"/>
    <property type="molecule type" value="Genomic_DNA"/>
</dbReference>
<feature type="transmembrane region" description="Helical" evidence="1">
    <location>
        <begin position="12"/>
        <end position="30"/>
    </location>
</feature>
<keyword evidence="1" id="KW-0812">Transmembrane</keyword>
<dbReference type="AlphaFoldDB" id="A0A5J4RZD5"/>
<accession>A0A5J4RZD5</accession>
<gene>
    <name evidence="2" type="ORF">EZS27_013519</name>
</gene>
<proteinExistence type="predicted"/>
<evidence type="ECO:0000313" key="2">
    <source>
        <dbReference type="EMBL" id="KAA6338480.1"/>
    </source>
</evidence>
<keyword evidence="1" id="KW-0472">Membrane</keyword>
<evidence type="ECO:0008006" key="3">
    <source>
        <dbReference type="Google" id="ProtNLM"/>
    </source>
</evidence>
<evidence type="ECO:0000256" key="1">
    <source>
        <dbReference type="SAM" id="Phobius"/>
    </source>
</evidence>
<sequence length="712" mass="79277">MGNELFFSIEKIIIIGVISYQFIHSIRLYVKIKSLESIFDKKLIIDSTDIENKKITLVKTTGENKIIIRIKDITNSYLKNNFGAAVNFSIIKDIIDREVDVMDEEISQSIPTPLYLGLAATMIGIIFGLLAMPELNGDGFSDGINALIKGVQYAMFASLSGLLCTTLLSSFFYKKAKRIVLKEKNDQLSYLQATLLPELVKAEDTGVSGLKASLDRFAREATKISDNVILATNQTGVNLQKQLDIISKVENLNMTRVSKTNLELFNRLESNMEAFQKFSTYLSLMSGISKNLESFSSKTTDFEIIATEIKSTLSDSKDLTRFLAAHFQEIQKAEGFALQAVGMADSHFRDAIEKLTNETNSRIEAISSLSNDAHLSLKQAIETMNSLSNDVHSSLKQATKEQIQKAESLALQAVGMADSHFRDAIEKLTNETNSRIEAISSLSNDAHLSLKQAIETMNSLSNDVHSSLKQATEEQIQKVEGFALQAVGMADSHFRNTIEKLTNETNSRIEAISSLSNDAHLSLKQAIETMNSLSNDAHSSLKQATEAISSLSNDVHSSLKQTTEEQIQKAGGFALRVVNMADSHFRDAIEKLTNETNSRIEAIKSLSNDAHSSLKQATEEHLQSFSNAYQKSVPQFNQLDYLKILPEFKEAINQLNKTINGIGSKIDEQSELLEKNLKRKNSEKTPIKRPKRTNLIKQITSLFRKKIKAHEE</sequence>
<name>A0A5J4RZD5_9ZZZZ</name>